<protein>
    <recommendedName>
        <fullName evidence="3">thioredoxin-dependent peroxiredoxin</fullName>
        <ecNumber evidence="3">1.11.1.24</ecNumber>
    </recommendedName>
    <alternativeName>
        <fullName evidence="9">Thioredoxin peroxidase</fullName>
    </alternativeName>
    <alternativeName>
        <fullName evidence="11">Thioredoxin-dependent peroxiredoxin Bcp</fullName>
    </alternativeName>
</protein>
<dbReference type="EMBL" id="NKXO01000046">
    <property type="protein sequence ID" value="PKQ66562.1"/>
    <property type="molecule type" value="Genomic_DNA"/>
</dbReference>
<keyword evidence="7" id="KW-1015">Disulfide bond</keyword>
<evidence type="ECO:0000256" key="10">
    <source>
        <dbReference type="ARBA" id="ARBA00038489"/>
    </source>
</evidence>
<dbReference type="AlphaFoldDB" id="A0A2N3I8A3"/>
<evidence type="ECO:0000256" key="4">
    <source>
        <dbReference type="ARBA" id="ARBA00022559"/>
    </source>
</evidence>
<evidence type="ECO:0000256" key="8">
    <source>
        <dbReference type="ARBA" id="ARBA00023284"/>
    </source>
</evidence>
<dbReference type="RefSeq" id="WP_101359619.1">
    <property type="nucleotide sequence ID" value="NZ_NKXO01000046.1"/>
</dbReference>
<evidence type="ECO:0000256" key="9">
    <source>
        <dbReference type="ARBA" id="ARBA00032824"/>
    </source>
</evidence>
<keyword evidence="16" id="KW-1185">Reference proteome</keyword>
<reference evidence="15 16" key="1">
    <citation type="submission" date="2017-06" db="EMBL/GenBank/DDBJ databases">
        <title>Raineya orbicola gen. nov., sp. nov. a slightly thermophilic bacterium of the phylum Bacteroidetes and the description of Raineyaceae fam. nov.</title>
        <authorList>
            <person name="Albuquerque L."/>
            <person name="Polonia A.R.M."/>
            <person name="Barroso C."/>
            <person name="Froufe H.J.C."/>
            <person name="Lage O."/>
            <person name="Lobo-Da-Cunha A."/>
            <person name="Egas C."/>
            <person name="Da Costa M.S."/>
        </authorList>
    </citation>
    <scope>NUCLEOTIDE SEQUENCE [LARGE SCALE GENOMIC DNA]</scope>
    <source>
        <strain evidence="15 16">SPSPC-11</strain>
    </source>
</reference>
<gene>
    <name evidence="15" type="ORF">Rain11_2357</name>
</gene>
<keyword evidence="6" id="KW-0560">Oxidoreductase</keyword>
<dbReference type="PROSITE" id="PS51352">
    <property type="entry name" value="THIOREDOXIN_2"/>
    <property type="match status" value="1"/>
</dbReference>
<dbReference type="Pfam" id="PF00578">
    <property type="entry name" value="AhpC-TSA"/>
    <property type="match status" value="1"/>
</dbReference>
<dbReference type="InterPro" id="IPR050924">
    <property type="entry name" value="Peroxiredoxin_BCP/PrxQ"/>
</dbReference>
<evidence type="ECO:0000256" key="12">
    <source>
        <dbReference type="ARBA" id="ARBA00049091"/>
    </source>
</evidence>
<name>A0A2N3I8A3_9BACT</name>
<dbReference type="Proteomes" id="UP000233387">
    <property type="component" value="Unassembled WGS sequence"/>
</dbReference>
<keyword evidence="4" id="KW-0575">Peroxidase</keyword>
<feature type="domain" description="Thioredoxin" evidence="14">
    <location>
        <begin position="3"/>
        <end position="150"/>
    </location>
</feature>
<accession>A0A2N3I8A3</accession>
<dbReference type="PANTHER" id="PTHR42801:SF4">
    <property type="entry name" value="AHPC_TSA FAMILY PROTEIN"/>
    <property type="match status" value="1"/>
</dbReference>
<dbReference type="EC" id="1.11.1.24" evidence="3"/>
<dbReference type="GO" id="GO:0008379">
    <property type="term" value="F:thioredoxin peroxidase activity"/>
    <property type="evidence" value="ECO:0007669"/>
    <property type="project" value="TreeGrafter"/>
</dbReference>
<dbReference type="FunFam" id="3.40.30.10:FF:000007">
    <property type="entry name" value="Thioredoxin-dependent thiol peroxidase"/>
    <property type="match status" value="1"/>
</dbReference>
<dbReference type="PIRSF" id="PIRSF000239">
    <property type="entry name" value="AHPC"/>
    <property type="match status" value="1"/>
</dbReference>
<evidence type="ECO:0000256" key="13">
    <source>
        <dbReference type="PIRSR" id="PIRSR000239-1"/>
    </source>
</evidence>
<keyword evidence="5" id="KW-0049">Antioxidant</keyword>
<organism evidence="15 16">
    <name type="scientific">Raineya orbicola</name>
    <dbReference type="NCBI Taxonomy" id="2016530"/>
    <lineage>
        <taxon>Bacteria</taxon>
        <taxon>Pseudomonadati</taxon>
        <taxon>Bacteroidota</taxon>
        <taxon>Cytophagia</taxon>
        <taxon>Cytophagales</taxon>
        <taxon>Raineyaceae</taxon>
        <taxon>Raineya</taxon>
    </lineage>
</organism>
<dbReference type="OrthoDB" id="9812811at2"/>
<dbReference type="InterPro" id="IPR013766">
    <property type="entry name" value="Thioredoxin_domain"/>
</dbReference>
<comment type="caution">
    <text evidence="15">The sequence shown here is derived from an EMBL/GenBank/DDBJ whole genome shotgun (WGS) entry which is preliminary data.</text>
</comment>
<dbReference type="GO" id="GO:0045454">
    <property type="term" value="P:cell redox homeostasis"/>
    <property type="evidence" value="ECO:0007669"/>
    <property type="project" value="TreeGrafter"/>
</dbReference>
<sequence>MALKLGTLAPDFTLPATNGKSITLSKDLAGKPCVLYFYPKDFTPGCTKEACEFRDQFATFRNLEVDVLGISRDSIDTHKKFKETHKLPFELLADINGSVCKAYEALIPIIGIPKRISYLLDKEHKIVAVYQDFFGAEEHIKAMLAKIQKS</sequence>
<dbReference type="SUPFAM" id="SSF52833">
    <property type="entry name" value="Thioredoxin-like"/>
    <property type="match status" value="1"/>
</dbReference>
<dbReference type="Gene3D" id="3.40.30.10">
    <property type="entry name" value="Glutaredoxin"/>
    <property type="match status" value="1"/>
</dbReference>
<evidence type="ECO:0000259" key="14">
    <source>
        <dbReference type="PROSITE" id="PS51352"/>
    </source>
</evidence>
<evidence type="ECO:0000256" key="7">
    <source>
        <dbReference type="ARBA" id="ARBA00023157"/>
    </source>
</evidence>
<evidence type="ECO:0000313" key="15">
    <source>
        <dbReference type="EMBL" id="PKQ66562.1"/>
    </source>
</evidence>
<evidence type="ECO:0000313" key="16">
    <source>
        <dbReference type="Proteomes" id="UP000233387"/>
    </source>
</evidence>
<comment type="similarity">
    <text evidence="10">Belongs to the peroxiredoxin family. BCP/PrxQ subfamily.</text>
</comment>
<proteinExistence type="inferred from homology"/>
<evidence type="ECO:0000256" key="6">
    <source>
        <dbReference type="ARBA" id="ARBA00023002"/>
    </source>
</evidence>
<dbReference type="InterPro" id="IPR000866">
    <property type="entry name" value="AhpC/TSA"/>
</dbReference>
<feature type="active site" description="Cysteine sulfenic acid (-SOH) intermediate; for peroxidase activity" evidence="13">
    <location>
        <position position="46"/>
    </location>
</feature>
<evidence type="ECO:0000256" key="3">
    <source>
        <dbReference type="ARBA" id="ARBA00013017"/>
    </source>
</evidence>
<comment type="subunit">
    <text evidence="2">Monomer.</text>
</comment>
<dbReference type="InterPro" id="IPR024706">
    <property type="entry name" value="Peroxiredoxin_AhpC-typ"/>
</dbReference>
<dbReference type="InterPro" id="IPR036249">
    <property type="entry name" value="Thioredoxin-like_sf"/>
</dbReference>
<evidence type="ECO:0000256" key="5">
    <source>
        <dbReference type="ARBA" id="ARBA00022862"/>
    </source>
</evidence>
<dbReference type="GO" id="GO:0034599">
    <property type="term" value="P:cellular response to oxidative stress"/>
    <property type="evidence" value="ECO:0007669"/>
    <property type="project" value="TreeGrafter"/>
</dbReference>
<dbReference type="PANTHER" id="PTHR42801">
    <property type="entry name" value="THIOREDOXIN-DEPENDENT PEROXIDE REDUCTASE"/>
    <property type="match status" value="1"/>
</dbReference>
<comment type="function">
    <text evidence="1">Thiol-specific peroxidase that catalyzes the reduction of hydrogen peroxide and organic hydroperoxides to water and alcohols, respectively. Plays a role in cell protection against oxidative stress by detoxifying peroxides and as sensor of hydrogen peroxide-mediated signaling events.</text>
</comment>
<dbReference type="CDD" id="cd03017">
    <property type="entry name" value="PRX_BCP"/>
    <property type="match status" value="1"/>
</dbReference>
<keyword evidence="8" id="KW-0676">Redox-active center</keyword>
<evidence type="ECO:0000256" key="11">
    <source>
        <dbReference type="ARBA" id="ARBA00042639"/>
    </source>
</evidence>
<evidence type="ECO:0000256" key="2">
    <source>
        <dbReference type="ARBA" id="ARBA00011245"/>
    </source>
</evidence>
<evidence type="ECO:0000256" key="1">
    <source>
        <dbReference type="ARBA" id="ARBA00003330"/>
    </source>
</evidence>
<dbReference type="GO" id="GO:0005737">
    <property type="term" value="C:cytoplasm"/>
    <property type="evidence" value="ECO:0007669"/>
    <property type="project" value="TreeGrafter"/>
</dbReference>
<comment type="catalytic activity">
    <reaction evidence="12">
        <text>a hydroperoxide + [thioredoxin]-dithiol = an alcohol + [thioredoxin]-disulfide + H2O</text>
        <dbReference type="Rhea" id="RHEA:62620"/>
        <dbReference type="Rhea" id="RHEA-COMP:10698"/>
        <dbReference type="Rhea" id="RHEA-COMP:10700"/>
        <dbReference type="ChEBI" id="CHEBI:15377"/>
        <dbReference type="ChEBI" id="CHEBI:29950"/>
        <dbReference type="ChEBI" id="CHEBI:30879"/>
        <dbReference type="ChEBI" id="CHEBI:35924"/>
        <dbReference type="ChEBI" id="CHEBI:50058"/>
        <dbReference type="EC" id="1.11.1.24"/>
    </reaction>
</comment>